<keyword evidence="4" id="KW-1185">Reference proteome</keyword>
<dbReference type="InterPro" id="IPR002885">
    <property type="entry name" value="PPR_rpt"/>
</dbReference>
<protein>
    <recommendedName>
        <fullName evidence="5">Pentatricopeptide repeat-containing protein</fullName>
    </recommendedName>
</protein>
<feature type="repeat" description="PPR" evidence="2">
    <location>
        <begin position="75"/>
        <end position="109"/>
    </location>
</feature>
<comment type="caution">
    <text evidence="3">The sequence shown here is derived from an EMBL/GenBank/DDBJ whole genome shotgun (WGS) entry which is preliminary data.</text>
</comment>
<keyword evidence="1" id="KW-0677">Repeat</keyword>
<proteinExistence type="predicted"/>
<evidence type="ECO:0000256" key="1">
    <source>
        <dbReference type="ARBA" id="ARBA00022737"/>
    </source>
</evidence>
<name>A0AA88X3B8_9ASTE</name>
<feature type="repeat" description="PPR" evidence="2">
    <location>
        <begin position="5"/>
        <end position="39"/>
    </location>
</feature>
<dbReference type="InterPro" id="IPR046960">
    <property type="entry name" value="PPR_At4g14850-like_plant"/>
</dbReference>
<dbReference type="AlphaFoldDB" id="A0AA88X3B8"/>
<dbReference type="PANTHER" id="PTHR47926">
    <property type="entry name" value="PENTATRICOPEPTIDE REPEAT-CONTAINING PROTEIN"/>
    <property type="match status" value="1"/>
</dbReference>
<dbReference type="Proteomes" id="UP001188597">
    <property type="component" value="Unassembled WGS sequence"/>
</dbReference>
<evidence type="ECO:0008006" key="5">
    <source>
        <dbReference type="Google" id="ProtNLM"/>
    </source>
</evidence>
<dbReference type="NCBIfam" id="TIGR00756">
    <property type="entry name" value="PPR"/>
    <property type="match status" value="2"/>
</dbReference>
<gene>
    <name evidence="3" type="ORF">RJ639_028857</name>
</gene>
<dbReference type="PROSITE" id="PS51375">
    <property type="entry name" value="PPR"/>
    <property type="match status" value="2"/>
</dbReference>
<dbReference type="GO" id="GO:0003723">
    <property type="term" value="F:RNA binding"/>
    <property type="evidence" value="ECO:0007669"/>
    <property type="project" value="InterPro"/>
</dbReference>
<organism evidence="3 4">
    <name type="scientific">Escallonia herrerae</name>
    <dbReference type="NCBI Taxonomy" id="1293975"/>
    <lineage>
        <taxon>Eukaryota</taxon>
        <taxon>Viridiplantae</taxon>
        <taxon>Streptophyta</taxon>
        <taxon>Embryophyta</taxon>
        <taxon>Tracheophyta</taxon>
        <taxon>Spermatophyta</taxon>
        <taxon>Magnoliopsida</taxon>
        <taxon>eudicotyledons</taxon>
        <taxon>Gunneridae</taxon>
        <taxon>Pentapetalae</taxon>
        <taxon>asterids</taxon>
        <taxon>campanulids</taxon>
        <taxon>Escalloniales</taxon>
        <taxon>Escalloniaceae</taxon>
        <taxon>Escallonia</taxon>
    </lineage>
</organism>
<evidence type="ECO:0000256" key="2">
    <source>
        <dbReference type="PROSITE-ProRule" id="PRU00708"/>
    </source>
</evidence>
<evidence type="ECO:0000313" key="4">
    <source>
        <dbReference type="Proteomes" id="UP001188597"/>
    </source>
</evidence>
<reference evidence="3" key="1">
    <citation type="submission" date="2022-12" db="EMBL/GenBank/DDBJ databases">
        <title>Draft genome assemblies for two species of Escallonia (Escalloniales).</title>
        <authorList>
            <person name="Chanderbali A."/>
            <person name="Dervinis C."/>
            <person name="Anghel I."/>
            <person name="Soltis D."/>
            <person name="Soltis P."/>
            <person name="Zapata F."/>
        </authorList>
    </citation>
    <scope>NUCLEOTIDE SEQUENCE</scope>
    <source>
        <strain evidence="3">UCBG64.0493</strain>
        <tissue evidence="3">Leaf</tissue>
    </source>
</reference>
<dbReference type="EMBL" id="JAVXUP010000083">
    <property type="protein sequence ID" value="KAK3039111.1"/>
    <property type="molecule type" value="Genomic_DNA"/>
</dbReference>
<accession>A0AA88X3B8</accession>
<dbReference type="InterPro" id="IPR011990">
    <property type="entry name" value="TPR-like_helical_dom_sf"/>
</dbReference>
<dbReference type="GO" id="GO:0009451">
    <property type="term" value="P:RNA modification"/>
    <property type="evidence" value="ECO:0007669"/>
    <property type="project" value="InterPro"/>
</dbReference>
<evidence type="ECO:0000313" key="3">
    <source>
        <dbReference type="EMBL" id="KAK3039111.1"/>
    </source>
</evidence>
<dbReference type="Gene3D" id="1.25.40.10">
    <property type="entry name" value="Tetratricopeptide repeat domain"/>
    <property type="match status" value="2"/>
</dbReference>
<dbReference type="Pfam" id="PF13041">
    <property type="entry name" value="PPR_2"/>
    <property type="match status" value="1"/>
</dbReference>
<sequence length="160" mass="18014">MTVRTAVSWTILIGGYSQHNQPFEAFRLYAGMCRWGTLPDYVTFAILLSGCDETVTVKGVLQVHAQIVKLGYNFTLMVCNSLVDSYCKSRNLDLASKVLNEMPIRDSVTFNAFTKFDRRQYPFATMLSLAANTENVEMDLKKANVIFANLAPEAQFHGRL</sequence>
<dbReference type="Pfam" id="PF12854">
    <property type="entry name" value="PPR_1"/>
    <property type="match status" value="1"/>
</dbReference>
<dbReference type="PANTHER" id="PTHR47926:SF359">
    <property type="entry name" value="PENTACOTRIPEPTIDE-REPEAT REGION OF PRORP DOMAIN-CONTAINING PROTEIN"/>
    <property type="match status" value="1"/>
</dbReference>